<keyword evidence="3" id="KW-0808">Transferase</keyword>
<dbReference type="GO" id="GO:0008168">
    <property type="term" value="F:methyltransferase activity"/>
    <property type="evidence" value="ECO:0007669"/>
    <property type="project" value="UniProtKB-KW"/>
</dbReference>
<feature type="domain" description="HIT" evidence="2">
    <location>
        <begin position="47"/>
        <end position="154"/>
    </location>
</feature>
<dbReference type="RefSeq" id="WP_219546011.1">
    <property type="nucleotide sequence ID" value="NZ_JAHKRN010000020.1"/>
</dbReference>
<dbReference type="Proteomes" id="UP001596096">
    <property type="component" value="Unassembled WGS sequence"/>
</dbReference>
<evidence type="ECO:0000313" key="3">
    <source>
        <dbReference type="EMBL" id="MFC5818176.1"/>
    </source>
</evidence>
<dbReference type="InterPro" id="IPR011146">
    <property type="entry name" value="HIT-like"/>
</dbReference>
<gene>
    <name evidence="3" type="ORF">ACFPUY_23990</name>
</gene>
<evidence type="ECO:0000259" key="2">
    <source>
        <dbReference type="PROSITE" id="PS51084"/>
    </source>
</evidence>
<dbReference type="EMBL" id="JBHSNW010000012">
    <property type="protein sequence ID" value="MFC5818176.1"/>
    <property type="molecule type" value="Genomic_DNA"/>
</dbReference>
<reference evidence="4" key="1">
    <citation type="journal article" date="2019" name="Int. J. Syst. Evol. Microbiol.">
        <title>The Global Catalogue of Microorganisms (GCM) 10K type strain sequencing project: providing services to taxonomists for standard genome sequencing and annotation.</title>
        <authorList>
            <consortium name="The Broad Institute Genomics Platform"/>
            <consortium name="The Broad Institute Genome Sequencing Center for Infectious Disease"/>
            <person name="Wu L."/>
            <person name="Ma J."/>
        </authorList>
    </citation>
    <scope>NUCLEOTIDE SEQUENCE [LARGE SCALE GENOMIC DNA]</scope>
    <source>
        <strain evidence="4">CGMCC 4.7106</strain>
    </source>
</reference>
<dbReference type="PROSITE" id="PS00892">
    <property type="entry name" value="HIT_1"/>
    <property type="match status" value="1"/>
</dbReference>
<organism evidence="3 4">
    <name type="scientific">Nonomuraea harbinensis</name>
    <dbReference type="NCBI Taxonomy" id="1286938"/>
    <lineage>
        <taxon>Bacteria</taxon>
        <taxon>Bacillati</taxon>
        <taxon>Actinomycetota</taxon>
        <taxon>Actinomycetes</taxon>
        <taxon>Streptosporangiales</taxon>
        <taxon>Streptosporangiaceae</taxon>
        <taxon>Nonomuraea</taxon>
    </lineage>
</organism>
<accession>A0ABW1BXZ6</accession>
<proteinExistence type="predicted"/>
<evidence type="ECO:0000313" key="4">
    <source>
        <dbReference type="Proteomes" id="UP001596096"/>
    </source>
</evidence>
<dbReference type="InterPro" id="IPR019808">
    <property type="entry name" value="Histidine_triad_CS"/>
</dbReference>
<protein>
    <submittedName>
        <fullName evidence="3">HIT family protein</fullName>
        <ecNumber evidence="3">2.1.1.-</ecNumber>
    </submittedName>
</protein>
<dbReference type="PROSITE" id="PS51084">
    <property type="entry name" value="HIT_2"/>
    <property type="match status" value="1"/>
</dbReference>
<comment type="caution">
    <text evidence="3">The sequence shown here is derived from an EMBL/GenBank/DDBJ whole genome shotgun (WGS) entry which is preliminary data.</text>
</comment>
<name>A0ABW1BXZ6_9ACTN</name>
<sequence>MHALAVRYWLSHPRISMMSRFAHLFRLISRKLRVATTVDKSWKDDCIFCLRHDPKLNRILCENTTFFARHDNYPAVAGHVEIVPKRHVASFFELTDHEVLEAYALLREARSKLIREYDTPDGYTIGVNEGKAAGQSIEHLHVHLIPRYFGDVKDPRGGIRQAAPNCEPDSWL</sequence>
<keyword evidence="4" id="KW-1185">Reference proteome</keyword>
<dbReference type="GO" id="GO:0032259">
    <property type="term" value="P:methylation"/>
    <property type="evidence" value="ECO:0007669"/>
    <property type="project" value="UniProtKB-KW"/>
</dbReference>
<dbReference type="PANTHER" id="PTHR42997">
    <property type="entry name" value="HIT FAMILY HYDROLASE"/>
    <property type="match status" value="1"/>
</dbReference>
<keyword evidence="3" id="KW-0489">Methyltransferase</keyword>
<dbReference type="Pfam" id="PF01230">
    <property type="entry name" value="HIT"/>
    <property type="match status" value="1"/>
</dbReference>
<evidence type="ECO:0000256" key="1">
    <source>
        <dbReference type="PROSITE-ProRule" id="PRU00464"/>
    </source>
</evidence>
<dbReference type="PANTHER" id="PTHR42997:SF1">
    <property type="entry name" value="AP-4-A PHOSPHORYLASE"/>
    <property type="match status" value="1"/>
</dbReference>
<dbReference type="EC" id="2.1.1.-" evidence="3"/>
<dbReference type="InterPro" id="IPR052908">
    <property type="entry name" value="AP-4-A_phosphorylase"/>
</dbReference>
<feature type="short sequence motif" description="Histidine triad motif" evidence="1">
    <location>
        <begin position="139"/>
        <end position="143"/>
    </location>
</feature>